<gene>
    <name evidence="1" type="ORF">DMN91_010484</name>
</gene>
<protein>
    <submittedName>
        <fullName evidence="1">Uncharacterized protein</fullName>
    </submittedName>
</protein>
<reference evidence="1" key="2">
    <citation type="submission" date="2018-07" db="EMBL/GenBank/DDBJ databases">
        <authorList>
            <person name="Mckenzie S.K."/>
            <person name="Kronauer D.J.C."/>
        </authorList>
    </citation>
    <scope>NUCLEOTIDE SEQUENCE</scope>
    <source>
        <strain evidence="1">Clonal line C1</strain>
    </source>
</reference>
<reference evidence="1" key="1">
    <citation type="journal article" date="2018" name="Genome Res.">
        <title>The genomic architecture and molecular evolution of ant odorant receptors.</title>
        <authorList>
            <person name="McKenzie S.K."/>
            <person name="Kronauer D.J.C."/>
        </authorList>
    </citation>
    <scope>NUCLEOTIDE SEQUENCE [LARGE SCALE GENOMIC DNA]</scope>
    <source>
        <strain evidence="1">Clonal line C1</strain>
    </source>
</reference>
<accession>A0A3L8D814</accession>
<organism evidence="1">
    <name type="scientific">Ooceraea biroi</name>
    <name type="common">Clonal raider ant</name>
    <name type="synonym">Cerapachys biroi</name>
    <dbReference type="NCBI Taxonomy" id="2015173"/>
    <lineage>
        <taxon>Eukaryota</taxon>
        <taxon>Metazoa</taxon>
        <taxon>Ecdysozoa</taxon>
        <taxon>Arthropoda</taxon>
        <taxon>Hexapoda</taxon>
        <taxon>Insecta</taxon>
        <taxon>Pterygota</taxon>
        <taxon>Neoptera</taxon>
        <taxon>Endopterygota</taxon>
        <taxon>Hymenoptera</taxon>
        <taxon>Apocrita</taxon>
        <taxon>Aculeata</taxon>
        <taxon>Formicoidea</taxon>
        <taxon>Formicidae</taxon>
        <taxon>Dorylinae</taxon>
        <taxon>Ooceraea</taxon>
    </lineage>
</organism>
<dbReference type="AlphaFoldDB" id="A0A3L8D814"/>
<evidence type="ECO:0000313" key="1">
    <source>
        <dbReference type="EMBL" id="RLU16416.1"/>
    </source>
</evidence>
<proteinExistence type="predicted"/>
<sequence length="64" mass="7237">MPTSKETEVLWSDIASRILINVVSHPIEYAKVLIQVKVLISVSLSSPICFFVNNLLRKLILLKD</sequence>
<dbReference type="EMBL" id="QOIP01000011">
    <property type="protein sequence ID" value="RLU16416.1"/>
    <property type="molecule type" value="Genomic_DNA"/>
</dbReference>
<comment type="caution">
    <text evidence="1">The sequence shown here is derived from an EMBL/GenBank/DDBJ whole genome shotgun (WGS) entry which is preliminary data.</text>
</comment>
<name>A0A3L8D814_OOCBI</name>
<dbReference type="Proteomes" id="UP000279307">
    <property type="component" value="Chromosome 11"/>
</dbReference>